<dbReference type="Pfam" id="PF13374">
    <property type="entry name" value="TPR_10"/>
    <property type="match status" value="6"/>
</dbReference>
<dbReference type="SMART" id="SM00028">
    <property type="entry name" value="TPR"/>
    <property type="match status" value="6"/>
</dbReference>
<dbReference type="Gene3D" id="2.40.10.10">
    <property type="entry name" value="Trypsin-like serine proteases"/>
    <property type="match status" value="1"/>
</dbReference>
<dbReference type="SUPFAM" id="SSF50494">
    <property type="entry name" value="Trypsin-like serine proteases"/>
    <property type="match status" value="1"/>
</dbReference>
<keyword evidence="2" id="KW-0645">Protease</keyword>
<sequence>MERDQVVGVRGGSEGSGYLIAPTLVLTSAHVVPETGGAVTVTQPARTTTYTAVVVWRGTPDGKDDAALVQVTDPAWPVLPIEPIVWGRTVTYQPGIPCRSWGFPDFVQRRHQPVDMEQPRGTLNPGDRYSTDTYVLHLDTHPPTTMPDGGSPWAGMSGAAVFCGALLTGVVAVDPAHRDHAALEAVPAYVLLTNPDFRTAVEDNAGEGWLRCEPVELQELMDRQSPLHMTTTIATPASLLTARRAVVPFHGRTDLLRKLHTWATEPGLGVWLLYGRGGQGKTRLAHYFGEILTTSGWAVVWLDPAATDQLRVLAQVRVPLLVVIDYAETRPDQLRALLTHLSRLRTDRVVKVLLLARTIDSWWPQLATGTTDTVTDILDTTHLHELTALDASSEERHDSYRSAVRAFGQALPGLRHTGLPDPTAAVETLTAAVPAGLEADTTVLGVQMRALVDLLDTTNRTPNAGGGLERRVLVHERSYWRRTAQARGLTPQWPLETLTDAVAATAVLAPTTPTDIENCVRRIPEFTDQAQITITMLRDWLMSLYPGQHPGVFAGLAPDRLAEHLIGDLLTDTSRPTVIDALAPTTSEGEAEHLLTVCTRATTHPDLPEVGDRLTRLCLDHPDTLLFPALRVATQVETPTPLLNALDQIATHPTTSTDTLKSLHDRIPTSTLVLARTAVTIARAIADHHRTTDDLTESDQAQLAQAVNNLAIRLGAVGRPEEALRAATEAVDLYRTLATTNPDAHLPNLAMSVNNLAADLADAGQHEEALRAATEAVDLYRILATTNPDAHLPNLAGSVNNLAVRLADAGQHEEALRAATEAVDLYRTLTTTNPDAHLPNLAGSVNNLANRLADAGQHEEALRAATAAADIRRRLATTNPDAHLPDLAMSVNNLAVRLATAGQHEEALRAATEAVDLYRTLATTNPDAHLPNLATSMNNLAADLADAGQHEEALRAATEAVDILTKFARSEPAAFGEALERAQQVQTLLAQQVTPQLPAVRERAEGRFSWLRRRG</sequence>
<dbReference type="GO" id="GO:0006508">
    <property type="term" value="P:proteolysis"/>
    <property type="evidence" value="ECO:0007669"/>
    <property type="project" value="UniProtKB-KW"/>
</dbReference>
<name>A0A931I6M3_9NOCA</name>
<feature type="domain" description="Novel STAND NTPase 5" evidence="1">
    <location>
        <begin position="253"/>
        <end position="362"/>
    </location>
</feature>
<dbReference type="RefSeq" id="WP_196147377.1">
    <property type="nucleotide sequence ID" value="NZ_JADMLG010000001.1"/>
</dbReference>
<dbReference type="EMBL" id="JADMLG010000001">
    <property type="protein sequence ID" value="MBH0775051.1"/>
    <property type="molecule type" value="Genomic_DNA"/>
</dbReference>
<dbReference type="Proteomes" id="UP000655751">
    <property type="component" value="Unassembled WGS sequence"/>
</dbReference>
<organism evidence="2 3">
    <name type="scientific">Nocardia bovistercoris</name>
    <dbReference type="NCBI Taxonomy" id="2785916"/>
    <lineage>
        <taxon>Bacteria</taxon>
        <taxon>Bacillati</taxon>
        <taxon>Actinomycetota</taxon>
        <taxon>Actinomycetes</taxon>
        <taxon>Mycobacteriales</taxon>
        <taxon>Nocardiaceae</taxon>
        <taxon>Nocardia</taxon>
    </lineage>
</organism>
<comment type="caution">
    <text evidence="2">The sequence shown here is derived from an EMBL/GenBank/DDBJ whole genome shotgun (WGS) entry which is preliminary data.</text>
</comment>
<dbReference type="Pfam" id="PF13365">
    <property type="entry name" value="Trypsin_2"/>
    <property type="match status" value="1"/>
</dbReference>
<dbReference type="InterPro" id="IPR027417">
    <property type="entry name" value="P-loop_NTPase"/>
</dbReference>
<reference evidence="2" key="1">
    <citation type="submission" date="2020-11" db="EMBL/GenBank/DDBJ databases">
        <title>Nocardia NEAU-351.nov., a novel actinomycete isolated from the cow dung.</title>
        <authorList>
            <person name="Zhang X."/>
        </authorList>
    </citation>
    <scope>NUCLEOTIDE SEQUENCE</scope>
    <source>
        <strain evidence="2">NEAU-351</strain>
    </source>
</reference>
<dbReference type="SUPFAM" id="SSF48452">
    <property type="entry name" value="TPR-like"/>
    <property type="match status" value="1"/>
</dbReference>
<dbReference type="InterPro" id="IPR057574">
    <property type="entry name" value="nSTAND_NTPase5_dom"/>
</dbReference>
<evidence type="ECO:0000313" key="3">
    <source>
        <dbReference type="Proteomes" id="UP000655751"/>
    </source>
</evidence>
<dbReference type="PANTHER" id="PTHR19959:SF119">
    <property type="entry name" value="FUNGAL LIPASE-LIKE DOMAIN-CONTAINING PROTEIN"/>
    <property type="match status" value="1"/>
</dbReference>
<dbReference type="Gene3D" id="1.25.40.10">
    <property type="entry name" value="Tetratricopeptide repeat domain"/>
    <property type="match status" value="2"/>
</dbReference>
<evidence type="ECO:0000259" key="1">
    <source>
        <dbReference type="Pfam" id="PF25199"/>
    </source>
</evidence>
<dbReference type="InterPro" id="IPR009003">
    <property type="entry name" value="Peptidase_S1_PA"/>
</dbReference>
<keyword evidence="3" id="KW-1185">Reference proteome</keyword>
<protein>
    <submittedName>
        <fullName evidence="2">Serine protease</fullName>
    </submittedName>
</protein>
<dbReference type="Pfam" id="PF25199">
    <property type="entry name" value="nSTAND_NTPase5"/>
    <property type="match status" value="1"/>
</dbReference>
<keyword evidence="2" id="KW-0378">Hydrolase</keyword>
<proteinExistence type="predicted"/>
<gene>
    <name evidence="2" type="ORF">IT779_01980</name>
</gene>
<dbReference type="PANTHER" id="PTHR19959">
    <property type="entry name" value="KINESIN LIGHT CHAIN"/>
    <property type="match status" value="1"/>
</dbReference>
<accession>A0A931I6M3</accession>
<dbReference type="AlphaFoldDB" id="A0A931I6M3"/>
<dbReference type="SUPFAM" id="SSF52540">
    <property type="entry name" value="P-loop containing nucleoside triphosphate hydrolases"/>
    <property type="match status" value="1"/>
</dbReference>
<dbReference type="GO" id="GO:0008233">
    <property type="term" value="F:peptidase activity"/>
    <property type="evidence" value="ECO:0007669"/>
    <property type="project" value="UniProtKB-KW"/>
</dbReference>
<evidence type="ECO:0000313" key="2">
    <source>
        <dbReference type="EMBL" id="MBH0775051.1"/>
    </source>
</evidence>
<dbReference type="InterPro" id="IPR019734">
    <property type="entry name" value="TPR_rpt"/>
</dbReference>
<dbReference type="InterPro" id="IPR043504">
    <property type="entry name" value="Peptidase_S1_PA_chymotrypsin"/>
</dbReference>
<dbReference type="InterPro" id="IPR011990">
    <property type="entry name" value="TPR-like_helical_dom_sf"/>
</dbReference>